<feature type="region of interest" description="Disordered" evidence="1">
    <location>
        <begin position="85"/>
        <end position="105"/>
    </location>
</feature>
<name>A0A6B3C4G2_9ACTN</name>
<sequence length="105" mass="11623">MTKDRRPWDRPQPKEVPDLPQTEDVIGVFQYKGADILSMTDTQVRAFCLEKAKFFLYEAQVKAADTIGGPELDIAAQYATIADAFRPPSGPGLGKEDEPEPGRRG</sequence>
<protein>
    <submittedName>
        <fullName evidence="2">Uncharacterized protein</fullName>
    </submittedName>
</protein>
<feature type="region of interest" description="Disordered" evidence="1">
    <location>
        <begin position="1"/>
        <end position="21"/>
    </location>
</feature>
<feature type="compositionally biased region" description="Basic and acidic residues" evidence="1">
    <location>
        <begin position="1"/>
        <end position="17"/>
    </location>
</feature>
<accession>A0A6B3C4G2</accession>
<evidence type="ECO:0000256" key="1">
    <source>
        <dbReference type="SAM" id="MobiDB-lite"/>
    </source>
</evidence>
<dbReference type="EMBL" id="JAAGLU010000047">
    <property type="protein sequence ID" value="NEC91717.1"/>
    <property type="molecule type" value="Genomic_DNA"/>
</dbReference>
<organism evidence="2">
    <name type="scientific">Streptomyces sp. SID12501</name>
    <dbReference type="NCBI Taxonomy" id="2706042"/>
    <lineage>
        <taxon>Bacteria</taxon>
        <taxon>Bacillati</taxon>
        <taxon>Actinomycetota</taxon>
        <taxon>Actinomycetes</taxon>
        <taxon>Kitasatosporales</taxon>
        <taxon>Streptomycetaceae</taxon>
        <taxon>Streptomyces</taxon>
    </lineage>
</organism>
<reference evidence="2" key="1">
    <citation type="submission" date="2020-01" db="EMBL/GenBank/DDBJ databases">
        <title>Insect and environment-associated Actinomycetes.</title>
        <authorList>
            <person name="Currrie C."/>
            <person name="Chevrette M."/>
            <person name="Carlson C."/>
            <person name="Stubbendieck R."/>
            <person name="Wendt-Pienkowski E."/>
        </authorList>
    </citation>
    <scope>NUCLEOTIDE SEQUENCE</scope>
    <source>
        <strain evidence="2">SID12501</strain>
    </source>
</reference>
<dbReference type="AlphaFoldDB" id="A0A6B3C4G2"/>
<feature type="compositionally biased region" description="Basic and acidic residues" evidence="1">
    <location>
        <begin position="94"/>
        <end position="105"/>
    </location>
</feature>
<proteinExistence type="predicted"/>
<dbReference type="RefSeq" id="WP_164322709.1">
    <property type="nucleotide sequence ID" value="NZ_JAAGLU010000047.1"/>
</dbReference>
<comment type="caution">
    <text evidence="2">The sequence shown here is derived from an EMBL/GenBank/DDBJ whole genome shotgun (WGS) entry which is preliminary data.</text>
</comment>
<gene>
    <name evidence="2" type="ORF">G3I71_39340</name>
</gene>
<evidence type="ECO:0000313" key="2">
    <source>
        <dbReference type="EMBL" id="NEC91717.1"/>
    </source>
</evidence>